<dbReference type="Proteomes" id="UP001143545">
    <property type="component" value="Unassembled WGS sequence"/>
</dbReference>
<evidence type="ECO:0000313" key="1">
    <source>
        <dbReference type="EMBL" id="GLB52628.1"/>
    </source>
</evidence>
<protein>
    <submittedName>
        <fullName evidence="1">Uncharacterized protein</fullName>
    </submittedName>
</protein>
<keyword evidence="2" id="KW-1185">Reference proteome</keyword>
<proteinExistence type="predicted"/>
<dbReference type="RefSeq" id="WP_281754032.1">
    <property type="nucleotide sequence ID" value="NZ_BRVP01000010.1"/>
</dbReference>
<comment type="caution">
    <text evidence="1">The sequence shown here is derived from an EMBL/GenBank/DDBJ whole genome shotgun (WGS) entry which is preliminary data.</text>
</comment>
<gene>
    <name evidence="1" type="ORF">NBRC110019_16680</name>
</gene>
<evidence type="ECO:0000313" key="2">
    <source>
        <dbReference type="Proteomes" id="UP001143545"/>
    </source>
</evidence>
<name>A0A9W6EW96_9FLAO</name>
<organism evidence="1 2">
    <name type="scientific">Neptunitalea chrysea</name>
    <dbReference type="NCBI Taxonomy" id="1647581"/>
    <lineage>
        <taxon>Bacteria</taxon>
        <taxon>Pseudomonadati</taxon>
        <taxon>Bacteroidota</taxon>
        <taxon>Flavobacteriia</taxon>
        <taxon>Flavobacteriales</taxon>
        <taxon>Flavobacteriaceae</taxon>
        <taxon>Neptunitalea</taxon>
    </lineage>
</organism>
<dbReference type="EMBL" id="BRVP01000010">
    <property type="protein sequence ID" value="GLB52628.1"/>
    <property type="molecule type" value="Genomic_DNA"/>
</dbReference>
<accession>A0A9W6EW96</accession>
<sequence>MANPLVPVLDYVVNYDYIANELCINKEKPQMHCNGMCYLKKELAKKVADESKDSKQVNFKKVELPVFFIEVSSYEIPSEPLVMINKELSRFSNSEQYQFLYEKQCLKPPIIV</sequence>
<dbReference type="AlphaFoldDB" id="A0A9W6EW96"/>
<reference evidence="1" key="1">
    <citation type="submission" date="2022-07" db="EMBL/GenBank/DDBJ databases">
        <title>Taxonomy of Novel Oxalotrophic and Methylotrophic Bacteria.</title>
        <authorList>
            <person name="Sahin N."/>
            <person name="Tani A."/>
        </authorList>
    </citation>
    <scope>NUCLEOTIDE SEQUENCE</scope>
    <source>
        <strain evidence="1">AM327</strain>
    </source>
</reference>